<name>A0A494XNK7_9BURK</name>
<evidence type="ECO:0000259" key="2">
    <source>
        <dbReference type="Pfam" id="PF00561"/>
    </source>
</evidence>
<evidence type="ECO:0000313" key="3">
    <source>
        <dbReference type="EMBL" id="RKP49664.1"/>
    </source>
</evidence>
<dbReference type="PANTHER" id="PTHR43798:SF31">
    <property type="entry name" value="AB HYDROLASE SUPERFAMILY PROTEIN YCLE"/>
    <property type="match status" value="1"/>
</dbReference>
<dbReference type="PRINTS" id="PR00111">
    <property type="entry name" value="ABHYDROLASE"/>
</dbReference>
<dbReference type="InterPro" id="IPR000073">
    <property type="entry name" value="AB_hydrolase_1"/>
</dbReference>
<feature type="domain" description="AB hydrolase-1" evidence="2">
    <location>
        <begin position="22"/>
        <end position="248"/>
    </location>
</feature>
<dbReference type="AlphaFoldDB" id="A0A494XNK7"/>
<evidence type="ECO:0000256" key="1">
    <source>
        <dbReference type="ARBA" id="ARBA00022801"/>
    </source>
</evidence>
<sequence length="263" mass="28424">MHTVDIEGASVAYRVDGTGPGLVFVHGTGGNSQSNWGHLIERFSPHRTVVRPDYAGSGNTQDDGKPLTVAVLAAQVVAAAKAAGALPFDLVGFSLGAAVAAFIAADYASLVRSVVLLAGFTSSEDPRQKMQFELWRDLIRADRGAMARLVLLTGFSPDFVSRLDDAIIDDNIEAIVRDNNWEGMARQVELDLTIDVSEHVRRITQPTLVIGCTHDQMVPLAHARQLAARIPHARYAEMETGHLAALEQPDAFVTLVSEFLRDA</sequence>
<dbReference type="InterPro" id="IPR029058">
    <property type="entry name" value="AB_hydrolase_fold"/>
</dbReference>
<dbReference type="GO" id="GO:0016787">
    <property type="term" value="F:hydrolase activity"/>
    <property type="evidence" value="ECO:0007669"/>
    <property type="project" value="UniProtKB-KW"/>
</dbReference>
<accession>A0A494XNK7</accession>
<dbReference type="RefSeq" id="WP_121088723.1">
    <property type="nucleotide sequence ID" value="NZ_RBZU01000010.1"/>
</dbReference>
<dbReference type="Pfam" id="PF00561">
    <property type="entry name" value="Abhydrolase_1"/>
    <property type="match status" value="1"/>
</dbReference>
<dbReference type="Gene3D" id="3.40.50.1820">
    <property type="entry name" value="alpha/beta hydrolase"/>
    <property type="match status" value="1"/>
</dbReference>
<proteinExistence type="predicted"/>
<dbReference type="InterPro" id="IPR050266">
    <property type="entry name" value="AB_hydrolase_sf"/>
</dbReference>
<protein>
    <submittedName>
        <fullName evidence="3">Alpha/beta hydrolase</fullName>
    </submittedName>
</protein>
<organism evidence="3 4">
    <name type="scientific">Pararobbsia silviterrae</name>
    <dbReference type="NCBI Taxonomy" id="1792498"/>
    <lineage>
        <taxon>Bacteria</taxon>
        <taxon>Pseudomonadati</taxon>
        <taxon>Pseudomonadota</taxon>
        <taxon>Betaproteobacteria</taxon>
        <taxon>Burkholderiales</taxon>
        <taxon>Burkholderiaceae</taxon>
        <taxon>Pararobbsia</taxon>
    </lineage>
</organism>
<dbReference type="GO" id="GO:0016020">
    <property type="term" value="C:membrane"/>
    <property type="evidence" value="ECO:0007669"/>
    <property type="project" value="TreeGrafter"/>
</dbReference>
<keyword evidence="1 3" id="KW-0378">Hydrolase</keyword>
<dbReference type="PANTHER" id="PTHR43798">
    <property type="entry name" value="MONOACYLGLYCEROL LIPASE"/>
    <property type="match status" value="1"/>
</dbReference>
<dbReference type="Proteomes" id="UP000270342">
    <property type="component" value="Unassembled WGS sequence"/>
</dbReference>
<dbReference type="SUPFAM" id="SSF53474">
    <property type="entry name" value="alpha/beta-Hydrolases"/>
    <property type="match status" value="1"/>
</dbReference>
<reference evidence="3 4" key="1">
    <citation type="submission" date="2018-10" db="EMBL/GenBank/DDBJ databases">
        <title>Robbsia sp. DHC34, isolated from soil.</title>
        <authorList>
            <person name="Gao Z.-H."/>
            <person name="Qiu L.-H."/>
        </authorList>
    </citation>
    <scope>NUCLEOTIDE SEQUENCE [LARGE SCALE GENOMIC DNA]</scope>
    <source>
        <strain evidence="3 4">DHC34</strain>
    </source>
</reference>
<keyword evidence="4" id="KW-1185">Reference proteome</keyword>
<gene>
    <name evidence="3" type="ORF">D7S86_20455</name>
</gene>
<dbReference type="OrthoDB" id="2086224at2"/>
<evidence type="ECO:0000313" key="4">
    <source>
        <dbReference type="Proteomes" id="UP000270342"/>
    </source>
</evidence>
<comment type="caution">
    <text evidence="3">The sequence shown here is derived from an EMBL/GenBank/DDBJ whole genome shotgun (WGS) entry which is preliminary data.</text>
</comment>
<dbReference type="EMBL" id="RBZU01000010">
    <property type="protein sequence ID" value="RKP49664.1"/>
    <property type="molecule type" value="Genomic_DNA"/>
</dbReference>